<proteinExistence type="inferred from homology"/>
<dbReference type="InterPro" id="IPR006182">
    <property type="entry name" value="FliF_N_dom"/>
</dbReference>
<dbReference type="Pfam" id="PF08345">
    <property type="entry name" value="YscJ_FliF_C"/>
    <property type="match status" value="1"/>
</dbReference>
<evidence type="ECO:0000256" key="8">
    <source>
        <dbReference type="ARBA" id="ARBA00023143"/>
    </source>
</evidence>
<keyword evidence="4" id="KW-1003">Cell membrane</keyword>
<reference evidence="14 15" key="1">
    <citation type="submission" date="2018-09" db="EMBL/GenBank/DDBJ databases">
        <authorList>
            <person name="Zhu H."/>
        </authorList>
    </citation>
    <scope>NUCLEOTIDE SEQUENCE [LARGE SCALE GENOMIC DNA]</scope>
    <source>
        <strain evidence="14 15">K2R01-6</strain>
    </source>
</reference>
<keyword evidence="14" id="KW-0969">Cilium</keyword>
<dbReference type="Proteomes" id="UP000286100">
    <property type="component" value="Unassembled WGS sequence"/>
</dbReference>
<feature type="domain" description="Flagellar M-ring N-terminal" evidence="12">
    <location>
        <begin position="70"/>
        <end position="243"/>
    </location>
</feature>
<dbReference type="NCBIfam" id="TIGR00206">
    <property type="entry name" value="fliF"/>
    <property type="match status" value="1"/>
</dbReference>
<dbReference type="PANTHER" id="PTHR30046">
    <property type="entry name" value="FLAGELLAR M-RING PROTEIN"/>
    <property type="match status" value="1"/>
</dbReference>
<dbReference type="PIRSF" id="PIRSF004862">
    <property type="entry name" value="FliF"/>
    <property type="match status" value="1"/>
</dbReference>
<dbReference type="PANTHER" id="PTHR30046:SF0">
    <property type="entry name" value="FLAGELLAR M-RING PROTEIN"/>
    <property type="match status" value="1"/>
</dbReference>
<evidence type="ECO:0000256" key="2">
    <source>
        <dbReference type="ARBA" id="ARBA00004651"/>
    </source>
</evidence>
<comment type="similarity">
    <text evidence="3 9">Belongs to the FliF family.</text>
</comment>
<evidence type="ECO:0000313" key="14">
    <source>
        <dbReference type="EMBL" id="RJF93227.1"/>
    </source>
</evidence>
<evidence type="ECO:0000256" key="5">
    <source>
        <dbReference type="ARBA" id="ARBA00022692"/>
    </source>
</evidence>
<evidence type="ECO:0000259" key="12">
    <source>
        <dbReference type="Pfam" id="PF01514"/>
    </source>
</evidence>
<evidence type="ECO:0000256" key="3">
    <source>
        <dbReference type="ARBA" id="ARBA00007971"/>
    </source>
</evidence>
<dbReference type="AlphaFoldDB" id="A0A418WPQ0"/>
<organism evidence="14 15">
    <name type="scientific">Sphingomonas cavernae</name>
    <dbReference type="NCBI Taxonomy" id="2320861"/>
    <lineage>
        <taxon>Bacteria</taxon>
        <taxon>Pseudomonadati</taxon>
        <taxon>Pseudomonadota</taxon>
        <taxon>Alphaproteobacteria</taxon>
        <taxon>Sphingomonadales</taxon>
        <taxon>Sphingomonadaceae</taxon>
        <taxon>Sphingomonas</taxon>
    </lineage>
</organism>
<keyword evidence="8 9" id="KW-0975">Bacterial flagellum</keyword>
<comment type="subcellular location">
    <subcellularLocation>
        <location evidence="1 9">Bacterial flagellum basal body</location>
    </subcellularLocation>
    <subcellularLocation>
        <location evidence="2">Cell membrane</location>
        <topology evidence="2">Multi-pass membrane protein</topology>
    </subcellularLocation>
</comment>
<comment type="caution">
    <text evidence="14">The sequence shown here is derived from an EMBL/GenBank/DDBJ whole genome shotgun (WGS) entry which is preliminary data.</text>
</comment>
<evidence type="ECO:0000256" key="4">
    <source>
        <dbReference type="ARBA" id="ARBA00022475"/>
    </source>
</evidence>
<evidence type="ECO:0000256" key="7">
    <source>
        <dbReference type="ARBA" id="ARBA00023136"/>
    </source>
</evidence>
<dbReference type="Gene3D" id="3.30.300.30">
    <property type="match status" value="1"/>
</dbReference>
<dbReference type="GO" id="GO:0009431">
    <property type="term" value="C:bacterial-type flagellum basal body, MS ring"/>
    <property type="evidence" value="ECO:0007669"/>
    <property type="project" value="InterPro"/>
</dbReference>
<evidence type="ECO:0000259" key="13">
    <source>
        <dbReference type="Pfam" id="PF08345"/>
    </source>
</evidence>
<keyword evidence="15" id="KW-1185">Reference proteome</keyword>
<dbReference type="Pfam" id="PF01514">
    <property type="entry name" value="YscJ_FliF"/>
    <property type="match status" value="1"/>
</dbReference>
<protein>
    <recommendedName>
        <fullName evidence="9">Flagellar M-ring protein</fullName>
    </recommendedName>
</protein>
<feature type="domain" description="Flagellar M-ring C-terminal" evidence="13">
    <location>
        <begin position="276"/>
        <end position="445"/>
    </location>
</feature>
<evidence type="ECO:0000313" key="15">
    <source>
        <dbReference type="Proteomes" id="UP000286100"/>
    </source>
</evidence>
<evidence type="ECO:0000256" key="10">
    <source>
        <dbReference type="SAM" id="MobiDB-lite"/>
    </source>
</evidence>
<dbReference type="InterPro" id="IPR000067">
    <property type="entry name" value="FlgMring_FliF"/>
</dbReference>
<feature type="transmembrane region" description="Helical" evidence="11">
    <location>
        <begin position="48"/>
        <end position="68"/>
    </location>
</feature>
<dbReference type="InterPro" id="IPR013556">
    <property type="entry name" value="Flag_M-ring_C"/>
</dbReference>
<evidence type="ECO:0000256" key="6">
    <source>
        <dbReference type="ARBA" id="ARBA00022989"/>
    </source>
</evidence>
<dbReference type="InterPro" id="IPR043427">
    <property type="entry name" value="YscJ/FliF"/>
</dbReference>
<dbReference type="OrthoDB" id="9807026at2"/>
<dbReference type="GO" id="GO:0071973">
    <property type="term" value="P:bacterial-type flagellum-dependent cell motility"/>
    <property type="evidence" value="ECO:0007669"/>
    <property type="project" value="InterPro"/>
</dbReference>
<sequence>MSELIPMPETGTVPARSMAAPRGTGGSPFGPVLTRLREFTAQPAVQKAMPGIIIAAVIGLAALVWMAIAQPPQRDLFSGLADTEKAAVVEALKSSGIAYDIDNATGALTVSEGDYHQAKMLLASQGLPKSAPDGDAMISSLPMGASRAVEDQRLRAAREVDLARTIEAIDAVQTARIHLAVEQPSVFLRDRAQPAASVMLQLKPGRALAEGQVRAITHLVGSSVPGLAPEGVAVIDQNGRLLSKAGGDPASEASDRQIDIQQRIEGRYVEALTTLLTPLVGAGNFTTEVHADVDFAEVQATRESFPREIAAVREERGSWTKEGAPEGASGIPGALANTPPPASQVQAAPGGAIAAPVAAGVAPAPGPDRTTENYNRTFELGREISVTKQPVGNVRRLSIAVALKNPEGAKPRSKTEVAAIEQLVKGAVGFDQARGDQIAINARSFAPVELPTPSWYEASWVGTTARNLTALLVAALLIFGLGRPLLKRRAEAAAERAKLAEVNKQAIKGELASALATHAAGDPSAQVTLDMIEAAPGYAARAELIRSFVRQDPARAALVVRDLIRADMPQAETRNA</sequence>
<gene>
    <name evidence="14" type="primary">fliF</name>
    <name evidence="14" type="ORF">D3876_02390</name>
</gene>
<dbReference type="RefSeq" id="WP_119759505.1">
    <property type="nucleotide sequence ID" value="NZ_QYUM01000002.1"/>
</dbReference>
<keyword evidence="14" id="KW-0966">Cell projection</keyword>
<dbReference type="GO" id="GO:0005886">
    <property type="term" value="C:plasma membrane"/>
    <property type="evidence" value="ECO:0007669"/>
    <property type="project" value="UniProtKB-SubCell"/>
</dbReference>
<dbReference type="GO" id="GO:0003774">
    <property type="term" value="F:cytoskeletal motor activity"/>
    <property type="evidence" value="ECO:0007669"/>
    <property type="project" value="InterPro"/>
</dbReference>
<keyword evidence="7 11" id="KW-0472">Membrane</keyword>
<evidence type="ECO:0000256" key="9">
    <source>
        <dbReference type="PIRNR" id="PIRNR004862"/>
    </source>
</evidence>
<dbReference type="EMBL" id="QYUM01000002">
    <property type="protein sequence ID" value="RJF93227.1"/>
    <property type="molecule type" value="Genomic_DNA"/>
</dbReference>
<evidence type="ECO:0000256" key="11">
    <source>
        <dbReference type="SAM" id="Phobius"/>
    </source>
</evidence>
<feature type="region of interest" description="Disordered" evidence="10">
    <location>
        <begin position="314"/>
        <end position="345"/>
    </location>
</feature>
<dbReference type="InterPro" id="IPR045851">
    <property type="entry name" value="AMP-bd_C_sf"/>
</dbReference>
<comment type="function">
    <text evidence="9">The M ring may be actively involved in energy transduction.</text>
</comment>
<keyword evidence="5 11" id="KW-0812">Transmembrane</keyword>
<evidence type="ECO:0000256" key="1">
    <source>
        <dbReference type="ARBA" id="ARBA00004117"/>
    </source>
</evidence>
<keyword evidence="14" id="KW-0282">Flagellum</keyword>
<keyword evidence="6 11" id="KW-1133">Transmembrane helix</keyword>
<accession>A0A418WPQ0</accession>
<dbReference type="PRINTS" id="PR01009">
    <property type="entry name" value="FLGMRINGFLIF"/>
</dbReference>
<name>A0A418WPQ0_9SPHN</name>
<feature type="region of interest" description="Disordered" evidence="10">
    <location>
        <begin position="1"/>
        <end position="24"/>
    </location>
</feature>